<sequence>MSRAWPRWVRIALVLAVLCASHWRAAGRYPRVFDETTPEKGEQVEGSLGKVTFSCSGDGVRLAEVAVIGPGGEFGSGHTSQ</sequence>
<dbReference type="RefSeq" id="WP_008416127.1">
    <property type="nucleotide sequence ID" value="NC_014297.1"/>
</dbReference>
<reference evidence="1 2" key="1">
    <citation type="journal article" date="2014" name="PLoS Genet.">
        <title>Phylogenetically driven sequencing of extremely halophilic archaea reveals strategies for static and dynamic osmo-response.</title>
        <authorList>
            <person name="Becker E.A."/>
            <person name="Seitzer P.M."/>
            <person name="Tritt A."/>
            <person name="Larsen D."/>
            <person name="Krusor M."/>
            <person name="Yao A.I."/>
            <person name="Wu D."/>
            <person name="Madern D."/>
            <person name="Eisen J.A."/>
            <person name="Darling A.E."/>
            <person name="Facciotti M.T."/>
        </authorList>
    </citation>
    <scope>NUCLEOTIDE SEQUENCE [LARGE SCALE GENOMIC DNA]</scope>
    <source>
        <strain evidence="2">DSM 18796 / CECT 7217 / JCM 14584 / KCTC 4019 / B3</strain>
    </source>
</reference>
<accession>L9VK45</accession>
<organism evidence="1 2">
    <name type="scientific">Halalkalicoccus jeotgali (strain DSM 18796 / CECT 7217 / JCM 14584 / KCTC 4019 / B3)</name>
    <dbReference type="NCBI Taxonomy" id="795797"/>
    <lineage>
        <taxon>Archaea</taxon>
        <taxon>Methanobacteriati</taxon>
        <taxon>Methanobacteriota</taxon>
        <taxon>Stenosarchaea group</taxon>
        <taxon>Halobacteria</taxon>
        <taxon>Halobacteriales</taxon>
        <taxon>Halococcaceae</taxon>
        <taxon>Halalkalicoccus</taxon>
    </lineage>
</organism>
<dbReference type="PATRIC" id="fig|795797.19.peg.1631"/>
<keyword evidence="2" id="KW-1185">Reference proteome</keyword>
<dbReference type="EMBL" id="AOHV01000025">
    <property type="protein sequence ID" value="ELY37560.1"/>
    <property type="molecule type" value="Genomic_DNA"/>
</dbReference>
<evidence type="ECO:0000313" key="1">
    <source>
        <dbReference type="EMBL" id="ELY37560.1"/>
    </source>
</evidence>
<proteinExistence type="predicted"/>
<evidence type="ECO:0000313" key="2">
    <source>
        <dbReference type="Proteomes" id="UP000011645"/>
    </source>
</evidence>
<dbReference type="Proteomes" id="UP000011645">
    <property type="component" value="Unassembled WGS sequence"/>
</dbReference>
<name>L9VK45_HALJB</name>
<protein>
    <submittedName>
        <fullName evidence="1">Uncharacterized protein</fullName>
    </submittedName>
</protein>
<dbReference type="AlphaFoldDB" id="L9VK45"/>
<gene>
    <name evidence="1" type="ORF">C497_08963</name>
</gene>
<comment type="caution">
    <text evidence="1">The sequence shown here is derived from an EMBL/GenBank/DDBJ whole genome shotgun (WGS) entry which is preliminary data.</text>
</comment>
<dbReference type="GeneID" id="25139073"/>